<comment type="caution">
    <text evidence="2">The sequence shown here is derived from an EMBL/GenBank/DDBJ whole genome shotgun (WGS) entry which is preliminary data.</text>
</comment>
<evidence type="ECO:0000256" key="1">
    <source>
        <dbReference type="SAM" id="SignalP"/>
    </source>
</evidence>
<dbReference type="RefSeq" id="WP_181614969.1">
    <property type="nucleotide sequence ID" value="NZ_BAABAM010000007.1"/>
</dbReference>
<keyword evidence="3" id="KW-1185">Reference proteome</keyword>
<protein>
    <submittedName>
        <fullName evidence="2">Uncharacterized protein</fullName>
    </submittedName>
</protein>
<name>A0A7W0CS92_9ACTN</name>
<sequence length="104" mass="11005">MFPGLRLFLLVAAVLCCLGPWQPQNVQAVPPFAVVDVAEGECPRPRGGDEWGCSVSFKARTLGGGGAAKSALPVRRGTGRVTARDLLPAPAVRCGRAHLSIWRI</sequence>
<dbReference type="EMBL" id="JACDUR010000008">
    <property type="protein sequence ID" value="MBA2896268.1"/>
    <property type="molecule type" value="Genomic_DNA"/>
</dbReference>
<evidence type="ECO:0000313" key="3">
    <source>
        <dbReference type="Proteomes" id="UP000530928"/>
    </source>
</evidence>
<proteinExistence type="predicted"/>
<feature type="chain" id="PRO_5031498582" evidence="1">
    <location>
        <begin position="29"/>
        <end position="104"/>
    </location>
</feature>
<organism evidence="2 3">
    <name type="scientific">Nonomuraea soli</name>
    <dbReference type="NCBI Taxonomy" id="1032476"/>
    <lineage>
        <taxon>Bacteria</taxon>
        <taxon>Bacillati</taxon>
        <taxon>Actinomycetota</taxon>
        <taxon>Actinomycetes</taxon>
        <taxon>Streptosporangiales</taxon>
        <taxon>Streptosporangiaceae</taxon>
        <taxon>Nonomuraea</taxon>
    </lineage>
</organism>
<evidence type="ECO:0000313" key="2">
    <source>
        <dbReference type="EMBL" id="MBA2896268.1"/>
    </source>
</evidence>
<reference evidence="2 3" key="1">
    <citation type="submission" date="2020-07" db="EMBL/GenBank/DDBJ databases">
        <title>Genomic Encyclopedia of Type Strains, Phase IV (KMG-IV): sequencing the most valuable type-strain genomes for metagenomic binning, comparative biology and taxonomic classification.</title>
        <authorList>
            <person name="Goeker M."/>
        </authorList>
    </citation>
    <scope>NUCLEOTIDE SEQUENCE [LARGE SCALE GENOMIC DNA]</scope>
    <source>
        <strain evidence="2 3">DSM 45533</strain>
    </source>
</reference>
<keyword evidence="1" id="KW-0732">Signal</keyword>
<dbReference type="Proteomes" id="UP000530928">
    <property type="component" value="Unassembled WGS sequence"/>
</dbReference>
<feature type="signal peptide" evidence="1">
    <location>
        <begin position="1"/>
        <end position="28"/>
    </location>
</feature>
<accession>A0A7W0CS92</accession>
<dbReference type="AlphaFoldDB" id="A0A7W0CS92"/>
<gene>
    <name evidence="2" type="ORF">HNR30_007659</name>
</gene>